<keyword evidence="3" id="KW-1185">Reference proteome</keyword>
<evidence type="ECO:0000313" key="3">
    <source>
        <dbReference type="Proteomes" id="UP000481360"/>
    </source>
</evidence>
<dbReference type="RefSeq" id="WP_166044404.1">
    <property type="nucleotide sequence ID" value="NZ_JAAMPJ010000001.1"/>
</dbReference>
<reference evidence="2 3" key="1">
    <citation type="submission" date="2020-03" db="EMBL/GenBank/DDBJ databases">
        <title>Isolation and identification of active actinomycetes.</title>
        <authorList>
            <person name="Sun X."/>
        </authorList>
    </citation>
    <scope>NUCLEOTIDE SEQUENCE [LARGE SCALE GENOMIC DNA]</scope>
    <source>
        <strain evidence="2 3">NEAU-D13</strain>
    </source>
</reference>
<organism evidence="2 3">
    <name type="scientific">Lentzea alba</name>
    <dbReference type="NCBI Taxonomy" id="2714351"/>
    <lineage>
        <taxon>Bacteria</taxon>
        <taxon>Bacillati</taxon>
        <taxon>Actinomycetota</taxon>
        <taxon>Actinomycetes</taxon>
        <taxon>Pseudonocardiales</taxon>
        <taxon>Pseudonocardiaceae</taxon>
        <taxon>Lentzea</taxon>
    </lineage>
</organism>
<proteinExistence type="predicted"/>
<comment type="caution">
    <text evidence="2">The sequence shown here is derived from an EMBL/GenBank/DDBJ whole genome shotgun (WGS) entry which is preliminary data.</text>
</comment>
<accession>A0A7C9RM12</accession>
<dbReference type="EMBL" id="JAAMPJ010000001">
    <property type="protein sequence ID" value="NGY58351.1"/>
    <property type="molecule type" value="Genomic_DNA"/>
</dbReference>
<evidence type="ECO:0000313" key="2">
    <source>
        <dbReference type="EMBL" id="NGY58351.1"/>
    </source>
</evidence>
<sequence length="71" mass="7449">MTSAAVIVASLGILLSGAGTASAQEPYGKYPTKARCEAVGKPLVFVGGQKGYACDSNPSAPASQRWWLYIW</sequence>
<gene>
    <name evidence="2" type="ORF">G7043_05305</name>
</gene>
<feature type="chain" id="PRO_5028948047" evidence="1">
    <location>
        <begin position="24"/>
        <end position="71"/>
    </location>
</feature>
<dbReference type="Proteomes" id="UP000481360">
    <property type="component" value="Unassembled WGS sequence"/>
</dbReference>
<protein>
    <submittedName>
        <fullName evidence="2">Uncharacterized protein</fullName>
    </submittedName>
</protein>
<feature type="signal peptide" evidence="1">
    <location>
        <begin position="1"/>
        <end position="23"/>
    </location>
</feature>
<keyword evidence="1" id="KW-0732">Signal</keyword>
<dbReference type="AlphaFoldDB" id="A0A7C9RM12"/>
<name>A0A7C9RM12_9PSEU</name>
<evidence type="ECO:0000256" key="1">
    <source>
        <dbReference type="SAM" id="SignalP"/>
    </source>
</evidence>